<dbReference type="InterPro" id="IPR023214">
    <property type="entry name" value="HAD_sf"/>
</dbReference>
<evidence type="ECO:0000313" key="3">
    <source>
        <dbReference type="EMBL" id="KAF0650431.1"/>
    </source>
</evidence>
<keyword evidence="1 2" id="KW-0732">Signal</keyword>
<dbReference type="PROSITE" id="PS51318">
    <property type="entry name" value="TAT"/>
    <property type="match status" value="1"/>
</dbReference>
<keyword evidence="6" id="KW-1185">Reference proteome</keyword>
<gene>
    <name evidence="4" type="ORF">BG846_01950</name>
    <name evidence="3" type="ORF">K701_07630</name>
</gene>
<feature type="signal peptide" evidence="2">
    <location>
        <begin position="1"/>
        <end position="42"/>
    </location>
</feature>
<dbReference type="EMBL" id="ASYR01000008">
    <property type="protein sequence ID" value="KAF0650431.1"/>
    <property type="molecule type" value="Genomic_DNA"/>
</dbReference>
<name>A0A1Y2NZP7_STRFR</name>
<dbReference type="EMBL" id="MIFZ01000182">
    <property type="protein sequence ID" value="OSY52418.1"/>
    <property type="molecule type" value="Genomic_DNA"/>
</dbReference>
<dbReference type="Pfam" id="PF03767">
    <property type="entry name" value="Acid_phosphat_B"/>
    <property type="match status" value="1"/>
</dbReference>
<dbReference type="RefSeq" id="WP_051839057.1">
    <property type="nucleotide sequence ID" value="NZ_ASYR01000008.1"/>
</dbReference>
<sequence>MPAGTALPGRKPALPGRTARRRALTVAATAALALAWPVQAQAAAPAEAPARPAAAVAATGGIAHLKGVDYTAWQRDVAAALASARPYIEQRTANASGEKLAIVLDIDNTSLETDFHYFWEYPTPAVRPALDLARYADTRGVDVFFVTARPGIIHDLTARNLRSVGYPVDGLYVRDLPDLFAEVSAYKTEKRAEIEAKGYKIIANIGNRPSDLAGGHAERTFKLPDYDGKLS</sequence>
<dbReference type="Proteomes" id="UP000731519">
    <property type="component" value="Unassembled WGS sequence"/>
</dbReference>
<accession>A0A1Y2NZP7</accession>
<reference evidence="3 6" key="1">
    <citation type="submission" date="2013-05" db="EMBL/GenBank/DDBJ databases">
        <title>Genome Sequence of Streptomyces fradiae.</title>
        <authorList>
            <person name="Kirby R."/>
        </authorList>
    </citation>
    <scope>NUCLEOTIDE SEQUENCE [LARGE SCALE GENOMIC DNA]</scope>
    <source>
        <strain evidence="3 6">ATCC 10745</strain>
    </source>
</reference>
<dbReference type="InterPro" id="IPR036412">
    <property type="entry name" value="HAD-like_sf"/>
</dbReference>
<comment type="caution">
    <text evidence="4">The sequence shown here is derived from an EMBL/GenBank/DDBJ whole genome shotgun (WGS) entry which is preliminary data.</text>
</comment>
<dbReference type="PANTHER" id="PTHR31284:SF10">
    <property type="entry name" value="ACID PHOSPHATASE-LIKE PROTEIN"/>
    <property type="match status" value="1"/>
</dbReference>
<dbReference type="PANTHER" id="PTHR31284">
    <property type="entry name" value="ACID PHOSPHATASE-LIKE PROTEIN"/>
    <property type="match status" value="1"/>
</dbReference>
<evidence type="ECO:0000313" key="4">
    <source>
        <dbReference type="EMBL" id="OSY52418.1"/>
    </source>
</evidence>
<feature type="chain" id="PRO_5010987462" evidence="2">
    <location>
        <begin position="43"/>
        <end position="231"/>
    </location>
</feature>
<protein>
    <submittedName>
        <fullName evidence="4">HAD superfamily, subfamily IIIB (Acid phosphatase)</fullName>
    </submittedName>
</protein>
<dbReference type="GeneID" id="91406182"/>
<reference evidence="4 5" key="2">
    <citation type="submission" date="2016-09" db="EMBL/GenBank/DDBJ databases">
        <title>Streptomyces fradiae DSM40063, a candidate organism with high potential of specific P450 cytochromes.</title>
        <authorList>
            <person name="Grumaz C."/>
            <person name="Vainshtein Y."/>
            <person name="Kirstahler P."/>
            <person name="Sohn K."/>
        </authorList>
    </citation>
    <scope>NUCLEOTIDE SEQUENCE [LARGE SCALE GENOMIC DNA]</scope>
    <source>
        <strain evidence="4 5">DSM 40063</strain>
    </source>
</reference>
<dbReference type="SUPFAM" id="SSF56784">
    <property type="entry name" value="HAD-like"/>
    <property type="match status" value="1"/>
</dbReference>
<dbReference type="InterPro" id="IPR006311">
    <property type="entry name" value="TAT_signal"/>
</dbReference>
<dbReference type="InterPro" id="IPR005519">
    <property type="entry name" value="Acid_phosphat_B-like"/>
</dbReference>
<evidence type="ECO:0000313" key="6">
    <source>
        <dbReference type="Proteomes" id="UP000731519"/>
    </source>
</evidence>
<evidence type="ECO:0000256" key="1">
    <source>
        <dbReference type="ARBA" id="ARBA00022729"/>
    </source>
</evidence>
<dbReference type="AlphaFoldDB" id="A0A1Y2NZP7"/>
<evidence type="ECO:0000256" key="2">
    <source>
        <dbReference type="SAM" id="SignalP"/>
    </source>
</evidence>
<evidence type="ECO:0000313" key="5">
    <source>
        <dbReference type="Proteomes" id="UP000194318"/>
    </source>
</evidence>
<dbReference type="Gene3D" id="3.40.50.1000">
    <property type="entry name" value="HAD superfamily/HAD-like"/>
    <property type="match status" value="1"/>
</dbReference>
<proteinExistence type="predicted"/>
<organism evidence="4 5">
    <name type="scientific">Streptomyces fradiae ATCC 10745 = DSM 40063</name>
    <dbReference type="NCBI Taxonomy" id="1319510"/>
    <lineage>
        <taxon>Bacteria</taxon>
        <taxon>Bacillati</taxon>
        <taxon>Actinomycetota</taxon>
        <taxon>Actinomycetes</taxon>
        <taxon>Kitasatosporales</taxon>
        <taxon>Streptomycetaceae</taxon>
        <taxon>Streptomyces</taxon>
    </lineage>
</organism>
<dbReference type="Proteomes" id="UP000194318">
    <property type="component" value="Unassembled WGS sequence"/>
</dbReference>